<evidence type="ECO:0000313" key="6">
    <source>
        <dbReference type="Proteomes" id="UP000321812"/>
    </source>
</evidence>
<comment type="caution">
    <text evidence="5">The sequence shown here is derived from an EMBL/GenBank/DDBJ whole genome shotgun (WGS) entry which is preliminary data.</text>
</comment>
<dbReference type="Proteomes" id="UP000321812">
    <property type="component" value="Unassembled WGS sequence"/>
</dbReference>
<evidence type="ECO:0000256" key="1">
    <source>
        <dbReference type="ARBA" id="ARBA00007118"/>
    </source>
</evidence>
<dbReference type="EMBL" id="VOAP01000029">
    <property type="protein sequence ID" value="TWO18112.1"/>
    <property type="molecule type" value="Genomic_DNA"/>
</dbReference>
<dbReference type="GO" id="GO:0016491">
    <property type="term" value="F:oxidoreductase activity"/>
    <property type="evidence" value="ECO:0007669"/>
    <property type="project" value="UniProtKB-KW"/>
</dbReference>
<dbReference type="PANTHER" id="PTHR43673:SF10">
    <property type="entry name" value="NADH DEHYDROGENASE_NAD(P)H NITROREDUCTASE XCC3605-RELATED"/>
    <property type="match status" value="1"/>
</dbReference>
<evidence type="ECO:0000313" key="5">
    <source>
        <dbReference type="EMBL" id="TWO18112.1"/>
    </source>
</evidence>
<accession>A0A562X7H0</accession>
<keyword evidence="2" id="KW-0521">NADP</keyword>
<dbReference type="InterPro" id="IPR000415">
    <property type="entry name" value="Nitroreductase-like"/>
</dbReference>
<evidence type="ECO:0000256" key="2">
    <source>
        <dbReference type="ARBA" id="ARBA00022857"/>
    </source>
</evidence>
<organism evidence="5 6">
    <name type="scientific">Campylobacter hyointestinalis</name>
    <dbReference type="NCBI Taxonomy" id="198"/>
    <lineage>
        <taxon>Bacteria</taxon>
        <taxon>Pseudomonadati</taxon>
        <taxon>Campylobacterota</taxon>
        <taxon>Epsilonproteobacteria</taxon>
        <taxon>Campylobacterales</taxon>
        <taxon>Campylobacteraceae</taxon>
        <taxon>Campylobacter</taxon>
    </lineage>
</organism>
<protein>
    <submittedName>
        <fullName evidence="5">NAD(P)H-dependent oxidoreductase</fullName>
    </submittedName>
</protein>
<name>A0A562X7H0_CAMHY</name>
<feature type="domain" description="Nitroreductase" evidence="4">
    <location>
        <begin position="9"/>
        <end position="188"/>
    </location>
</feature>
<proteinExistence type="inferred from homology"/>
<reference evidence="5 6" key="1">
    <citation type="submission" date="2019-07" db="EMBL/GenBank/DDBJ databases">
        <title>Rapid identification of Enteric Bacteria from Whole Genome Sequences (WGS) using Average Nucleotide Identity (ANI).</title>
        <authorList>
            <person name="Lane C."/>
        </authorList>
    </citation>
    <scope>NUCLEOTIDE SEQUENCE [LARGE SCALE GENOMIC DNA]</scope>
    <source>
        <strain evidence="5 6">D2411</strain>
    </source>
</reference>
<dbReference type="Gene3D" id="3.40.109.10">
    <property type="entry name" value="NADH Oxidase"/>
    <property type="match status" value="1"/>
</dbReference>
<sequence length="208" mass="23809">MNFKEALNFRHACKVFDENKKINSADFDDILEAGRLAPSSMGMQPWEFEVVEDKELLQDLKKACWNQAQITTASKVVVIYAKIDDLRASSDYAKSIICSRKDKSEDEQKAYLQKYANMLKDNEGTSDKELFGWARAQCYLAAQNMMMQAAFLGIDSCPIEGFVRDQLEGVLGIDTKQKRVALVLTFGYRKNAISQKYRRDIKDIVSYR</sequence>
<dbReference type="InterPro" id="IPR033878">
    <property type="entry name" value="NfsB-like"/>
</dbReference>
<evidence type="ECO:0000256" key="3">
    <source>
        <dbReference type="ARBA" id="ARBA00023002"/>
    </source>
</evidence>
<keyword evidence="3" id="KW-0560">Oxidoreductase</keyword>
<dbReference type="InterPro" id="IPR029479">
    <property type="entry name" value="Nitroreductase"/>
</dbReference>
<evidence type="ECO:0000259" key="4">
    <source>
        <dbReference type="Pfam" id="PF00881"/>
    </source>
</evidence>
<dbReference type="RefSeq" id="WP_059433115.1">
    <property type="nucleotide sequence ID" value="NZ_FAUX01000001.1"/>
</dbReference>
<comment type="similarity">
    <text evidence="1">Belongs to the nitroreductase family.</text>
</comment>
<dbReference type="CDD" id="cd02149">
    <property type="entry name" value="NfsB-like"/>
    <property type="match status" value="1"/>
</dbReference>
<dbReference type="Pfam" id="PF00881">
    <property type="entry name" value="Nitroreductase"/>
    <property type="match status" value="1"/>
</dbReference>
<gene>
    <name evidence="5" type="ORF">YZ82_08915</name>
</gene>
<dbReference type="PANTHER" id="PTHR43673">
    <property type="entry name" value="NAD(P)H NITROREDUCTASE YDGI-RELATED"/>
    <property type="match status" value="1"/>
</dbReference>
<dbReference type="AlphaFoldDB" id="A0A562X7H0"/>
<dbReference type="SUPFAM" id="SSF55469">
    <property type="entry name" value="FMN-dependent nitroreductase-like"/>
    <property type="match status" value="1"/>
</dbReference>